<dbReference type="CDD" id="cd00054">
    <property type="entry name" value="EGF_CA"/>
    <property type="match status" value="5"/>
</dbReference>
<keyword evidence="2 8" id="KW-0245">EGF-like domain</keyword>
<dbReference type="EMBL" id="BGZK01001170">
    <property type="protein sequence ID" value="GBP73352.1"/>
    <property type="molecule type" value="Genomic_DNA"/>
</dbReference>
<dbReference type="PROSITE" id="PS01187">
    <property type="entry name" value="EGF_CA"/>
    <property type="match status" value="2"/>
</dbReference>
<protein>
    <submittedName>
        <fullName evidence="10">Neurogenic locus Notch protein</fullName>
    </submittedName>
</protein>
<feature type="domain" description="EGF-like" evidence="9">
    <location>
        <begin position="29"/>
        <end position="66"/>
    </location>
</feature>
<feature type="disulfide bond" evidence="8">
    <location>
        <begin position="94"/>
        <end position="103"/>
    </location>
</feature>
<dbReference type="FunFam" id="2.10.25.10:FF:000125">
    <property type="entry name" value="Neurogenic locus notch protein-like"/>
    <property type="match status" value="1"/>
</dbReference>
<organism evidence="10 11">
    <name type="scientific">Eumeta variegata</name>
    <name type="common">Bagworm moth</name>
    <name type="synonym">Eumeta japonica</name>
    <dbReference type="NCBI Taxonomy" id="151549"/>
    <lineage>
        <taxon>Eukaryota</taxon>
        <taxon>Metazoa</taxon>
        <taxon>Ecdysozoa</taxon>
        <taxon>Arthropoda</taxon>
        <taxon>Hexapoda</taxon>
        <taxon>Insecta</taxon>
        <taxon>Pterygota</taxon>
        <taxon>Neoptera</taxon>
        <taxon>Endopterygota</taxon>
        <taxon>Lepidoptera</taxon>
        <taxon>Glossata</taxon>
        <taxon>Ditrysia</taxon>
        <taxon>Tineoidea</taxon>
        <taxon>Psychidae</taxon>
        <taxon>Oiketicinae</taxon>
        <taxon>Eumeta</taxon>
    </lineage>
</organism>
<dbReference type="InterPro" id="IPR000152">
    <property type="entry name" value="EGF-type_Asp/Asn_hydroxyl_site"/>
</dbReference>
<dbReference type="GO" id="GO:0005886">
    <property type="term" value="C:plasma membrane"/>
    <property type="evidence" value="ECO:0007669"/>
    <property type="project" value="TreeGrafter"/>
</dbReference>
<dbReference type="Pfam" id="PF00008">
    <property type="entry name" value="EGF"/>
    <property type="match status" value="2"/>
</dbReference>
<keyword evidence="5 8" id="KW-1015">Disulfide bond</keyword>
<dbReference type="GO" id="GO:0007411">
    <property type="term" value="P:axon guidance"/>
    <property type="evidence" value="ECO:0007669"/>
    <property type="project" value="TreeGrafter"/>
</dbReference>
<evidence type="ECO:0000259" key="9">
    <source>
        <dbReference type="PROSITE" id="PS50026"/>
    </source>
</evidence>
<dbReference type="SUPFAM" id="SSF57196">
    <property type="entry name" value="EGF/Laminin"/>
    <property type="match status" value="5"/>
</dbReference>
<dbReference type="InterPro" id="IPR013032">
    <property type="entry name" value="EGF-like_CS"/>
</dbReference>
<dbReference type="InterPro" id="IPR018097">
    <property type="entry name" value="EGF_Ca-bd_CS"/>
</dbReference>
<feature type="domain" description="EGF-like" evidence="9">
    <location>
        <begin position="145"/>
        <end position="182"/>
    </location>
</feature>
<sequence length="326" mass="35104">MLLTLVIASGDRIRSLFYIISFGNKSSNEVDLTRRPLVCQNGATCTNSNGGYSCICVNGWTGPDCSVNIDDCAGAACFNGATCIDRVGAFYCRCTPGKTGLLCHLDDACTSNPCHADAICDTSPINGSYTCSCASGYKGLDCSEDIDECEQGSPCEHDGICVNTPGSFACNCSVGFTGPRCETNVNECESHPCRNDGSCLDDPGTFRCVCMPDLHSFNSEQCRTKSTRTPRSLGAALARKRTPVVVRIKTGLSPFYYVCTLNVQKSSYGFLMPALMIEAQFPGALSASSTASTLPLVYNYYYTCNELSPHFADGRLQEKKYYGKIL</sequence>
<dbReference type="PANTHER" id="PTHR45836">
    <property type="entry name" value="SLIT HOMOLOG"/>
    <property type="match status" value="1"/>
</dbReference>
<gene>
    <name evidence="10" type="ORF">EVAR_53147_1</name>
</gene>
<dbReference type="FunFam" id="2.10.25.10:FF:000151">
    <property type="entry name" value="FAT atypical cadherin 4"/>
    <property type="match status" value="1"/>
</dbReference>
<dbReference type="Pfam" id="PF07645">
    <property type="entry name" value="EGF_CA"/>
    <property type="match status" value="2"/>
</dbReference>
<keyword evidence="4" id="KW-0677">Repeat</keyword>
<dbReference type="InterPro" id="IPR000742">
    <property type="entry name" value="EGF"/>
</dbReference>
<dbReference type="FunFam" id="2.10.25.10:FF:000136">
    <property type="entry name" value="Neurogenic locus notch 1"/>
    <property type="match status" value="1"/>
</dbReference>
<feature type="disulfide bond" evidence="8">
    <location>
        <begin position="56"/>
        <end position="65"/>
    </location>
</feature>
<dbReference type="Proteomes" id="UP000299102">
    <property type="component" value="Unassembled WGS sequence"/>
</dbReference>
<evidence type="ECO:0000313" key="11">
    <source>
        <dbReference type="Proteomes" id="UP000299102"/>
    </source>
</evidence>
<dbReference type="GO" id="GO:0043235">
    <property type="term" value="C:receptor complex"/>
    <property type="evidence" value="ECO:0007669"/>
    <property type="project" value="TreeGrafter"/>
</dbReference>
<feature type="disulfide bond" evidence="8">
    <location>
        <begin position="172"/>
        <end position="181"/>
    </location>
</feature>
<evidence type="ECO:0000256" key="5">
    <source>
        <dbReference type="ARBA" id="ARBA00023157"/>
    </source>
</evidence>
<name>A0A4C1YEW6_EUMVA</name>
<evidence type="ECO:0000256" key="2">
    <source>
        <dbReference type="ARBA" id="ARBA00022536"/>
    </source>
</evidence>
<comment type="similarity">
    <text evidence="1">Belongs to the NOTCH family.</text>
</comment>
<evidence type="ECO:0000313" key="10">
    <source>
        <dbReference type="EMBL" id="GBP73352.1"/>
    </source>
</evidence>
<proteinExistence type="inferred from homology"/>
<keyword evidence="3" id="KW-0732">Signal</keyword>
<dbReference type="AlphaFoldDB" id="A0A4C1YEW6"/>
<keyword evidence="7" id="KW-0325">Glycoprotein</keyword>
<feature type="domain" description="EGF-like" evidence="9">
    <location>
        <begin position="105"/>
        <end position="143"/>
    </location>
</feature>
<dbReference type="PRINTS" id="PR00010">
    <property type="entry name" value="EGFBLOOD"/>
</dbReference>
<feature type="disulfide bond" evidence="8">
    <location>
        <begin position="133"/>
        <end position="142"/>
    </location>
</feature>
<evidence type="ECO:0000256" key="6">
    <source>
        <dbReference type="ARBA" id="ARBA00023170"/>
    </source>
</evidence>
<evidence type="ECO:0000256" key="7">
    <source>
        <dbReference type="ARBA" id="ARBA00023180"/>
    </source>
</evidence>
<dbReference type="InterPro" id="IPR001881">
    <property type="entry name" value="EGF-like_Ca-bd_dom"/>
</dbReference>
<dbReference type="SMART" id="SM00181">
    <property type="entry name" value="EGF"/>
    <property type="match status" value="5"/>
</dbReference>
<comment type="caution">
    <text evidence="10">The sequence shown here is derived from an EMBL/GenBank/DDBJ whole genome shotgun (WGS) entry which is preliminary data.</text>
</comment>
<dbReference type="PANTHER" id="PTHR45836:SF23">
    <property type="entry name" value="NEUROGENIC LOCUS NOTCH HOMOLOG PROTEIN 1"/>
    <property type="match status" value="1"/>
</dbReference>
<dbReference type="PROSITE" id="PS00022">
    <property type="entry name" value="EGF_1"/>
    <property type="match status" value="4"/>
</dbReference>
<dbReference type="SMART" id="SM00179">
    <property type="entry name" value="EGF_CA"/>
    <property type="match status" value="5"/>
</dbReference>
<evidence type="ECO:0000256" key="8">
    <source>
        <dbReference type="PROSITE-ProRule" id="PRU00076"/>
    </source>
</evidence>
<dbReference type="PROSITE" id="PS01186">
    <property type="entry name" value="EGF_2"/>
    <property type="match status" value="3"/>
</dbReference>
<dbReference type="PROSITE" id="PS00010">
    <property type="entry name" value="ASX_HYDROXYL"/>
    <property type="match status" value="4"/>
</dbReference>
<dbReference type="Gene3D" id="2.10.25.10">
    <property type="entry name" value="Laminin"/>
    <property type="match status" value="5"/>
</dbReference>
<evidence type="ECO:0000256" key="3">
    <source>
        <dbReference type="ARBA" id="ARBA00022729"/>
    </source>
</evidence>
<comment type="caution">
    <text evidence="8">Lacks conserved residue(s) required for the propagation of feature annotation.</text>
</comment>
<dbReference type="GO" id="GO:0007219">
    <property type="term" value="P:Notch signaling pathway"/>
    <property type="evidence" value="ECO:0007669"/>
    <property type="project" value="TreeGrafter"/>
</dbReference>
<feature type="domain" description="EGF-like" evidence="9">
    <location>
        <begin position="68"/>
        <end position="104"/>
    </location>
</feature>
<reference evidence="10 11" key="1">
    <citation type="journal article" date="2019" name="Commun. Biol.">
        <title>The bagworm genome reveals a unique fibroin gene that provides high tensile strength.</title>
        <authorList>
            <person name="Kono N."/>
            <person name="Nakamura H."/>
            <person name="Ohtoshi R."/>
            <person name="Tomita M."/>
            <person name="Numata K."/>
            <person name="Arakawa K."/>
        </authorList>
    </citation>
    <scope>NUCLEOTIDE SEQUENCE [LARGE SCALE GENOMIC DNA]</scope>
</reference>
<dbReference type="OrthoDB" id="283575at2759"/>
<dbReference type="FunFam" id="2.10.25.10:FF:000092">
    <property type="entry name" value="Neurogenic locus notch protein 1"/>
    <property type="match status" value="1"/>
</dbReference>
<feature type="domain" description="EGF-like" evidence="9">
    <location>
        <begin position="184"/>
        <end position="223"/>
    </location>
</feature>
<dbReference type="Pfam" id="PF12661">
    <property type="entry name" value="hEGF"/>
    <property type="match status" value="1"/>
</dbReference>
<feature type="disulfide bond" evidence="8">
    <location>
        <begin position="114"/>
        <end position="131"/>
    </location>
</feature>
<keyword evidence="11" id="KW-1185">Reference proteome</keyword>
<evidence type="ECO:0000256" key="1">
    <source>
        <dbReference type="ARBA" id="ARBA00005847"/>
    </source>
</evidence>
<evidence type="ECO:0000256" key="4">
    <source>
        <dbReference type="ARBA" id="ARBA00022737"/>
    </source>
</evidence>
<keyword evidence="6" id="KW-0675">Receptor</keyword>
<dbReference type="GO" id="GO:0005509">
    <property type="term" value="F:calcium ion binding"/>
    <property type="evidence" value="ECO:0007669"/>
    <property type="project" value="InterPro"/>
</dbReference>
<accession>A0A4C1YEW6</accession>
<dbReference type="InterPro" id="IPR051355">
    <property type="entry name" value="Notch/Slit_guidance"/>
</dbReference>
<dbReference type="PROSITE" id="PS50026">
    <property type="entry name" value="EGF_3"/>
    <property type="match status" value="5"/>
</dbReference>
<dbReference type="GO" id="GO:0009986">
    <property type="term" value="C:cell surface"/>
    <property type="evidence" value="ECO:0007669"/>
    <property type="project" value="TreeGrafter"/>
</dbReference>
<dbReference type="InterPro" id="IPR049883">
    <property type="entry name" value="NOTCH1_EGF-like"/>
</dbReference>
<dbReference type="STRING" id="151549.A0A4C1YEW6"/>